<evidence type="ECO:0000313" key="2">
    <source>
        <dbReference type="Proteomes" id="UP000219338"/>
    </source>
</evidence>
<dbReference type="Proteomes" id="UP000219338">
    <property type="component" value="Unassembled WGS sequence"/>
</dbReference>
<reference evidence="2" key="1">
    <citation type="journal article" date="2017" name="Nat. Ecol. Evol.">
        <title>Genome expansion and lineage-specific genetic innovations in the forest pathogenic fungi Armillaria.</title>
        <authorList>
            <person name="Sipos G."/>
            <person name="Prasanna A.N."/>
            <person name="Walter M.C."/>
            <person name="O'Connor E."/>
            <person name="Balint B."/>
            <person name="Krizsan K."/>
            <person name="Kiss B."/>
            <person name="Hess J."/>
            <person name="Varga T."/>
            <person name="Slot J."/>
            <person name="Riley R."/>
            <person name="Boka B."/>
            <person name="Rigling D."/>
            <person name="Barry K."/>
            <person name="Lee J."/>
            <person name="Mihaltcheva S."/>
            <person name="LaButti K."/>
            <person name="Lipzen A."/>
            <person name="Waldron R."/>
            <person name="Moloney N.M."/>
            <person name="Sperisen C."/>
            <person name="Kredics L."/>
            <person name="Vagvoelgyi C."/>
            <person name="Patrignani A."/>
            <person name="Fitzpatrick D."/>
            <person name="Nagy I."/>
            <person name="Doyle S."/>
            <person name="Anderson J.B."/>
            <person name="Grigoriev I.V."/>
            <person name="Gueldener U."/>
            <person name="Muensterkoetter M."/>
            <person name="Nagy L.G."/>
        </authorList>
    </citation>
    <scope>NUCLEOTIDE SEQUENCE [LARGE SCALE GENOMIC DNA]</scope>
    <source>
        <strain evidence="2">C18/9</strain>
    </source>
</reference>
<protein>
    <submittedName>
        <fullName evidence="1">Uncharacterized protein</fullName>
    </submittedName>
</protein>
<gene>
    <name evidence="1" type="ORF">ARMOST_20273</name>
</gene>
<sequence length="76" mass="8911">MRLRIRTWRVEFVTGKVLVWAHSPSSVNSCWRLIIERDVHRSHQSSIQTSELLTTIKVTRNAKNGSEKTEDREDFS</sequence>
<dbReference type="AlphaFoldDB" id="A0A284S6X5"/>
<keyword evidence="2" id="KW-1185">Reference proteome</keyword>
<proteinExistence type="predicted"/>
<evidence type="ECO:0000313" key="1">
    <source>
        <dbReference type="EMBL" id="SJL16744.1"/>
    </source>
</evidence>
<name>A0A284S6X5_ARMOS</name>
<dbReference type="EMBL" id="FUEG01000037">
    <property type="protein sequence ID" value="SJL16744.1"/>
    <property type="molecule type" value="Genomic_DNA"/>
</dbReference>
<organism evidence="1 2">
    <name type="scientific">Armillaria ostoyae</name>
    <name type="common">Armillaria root rot fungus</name>
    <dbReference type="NCBI Taxonomy" id="47428"/>
    <lineage>
        <taxon>Eukaryota</taxon>
        <taxon>Fungi</taxon>
        <taxon>Dikarya</taxon>
        <taxon>Basidiomycota</taxon>
        <taxon>Agaricomycotina</taxon>
        <taxon>Agaricomycetes</taxon>
        <taxon>Agaricomycetidae</taxon>
        <taxon>Agaricales</taxon>
        <taxon>Marasmiineae</taxon>
        <taxon>Physalacriaceae</taxon>
        <taxon>Armillaria</taxon>
    </lineage>
</organism>
<accession>A0A284S6X5</accession>